<dbReference type="InterPro" id="IPR038157">
    <property type="entry name" value="FeoA_core_dom"/>
</dbReference>
<protein>
    <submittedName>
        <fullName evidence="3">FeoA domain-containing protein</fullName>
    </submittedName>
</protein>
<evidence type="ECO:0000313" key="3">
    <source>
        <dbReference type="EMBL" id="QNM08581.1"/>
    </source>
</evidence>
<dbReference type="KEGG" id="whj:H9Q79_17255"/>
<accession>A0A7G9GCP9</accession>
<dbReference type="PANTHER" id="PTHR43151:SF1">
    <property type="entry name" value="SSR2333 PROTEIN"/>
    <property type="match status" value="1"/>
</dbReference>
<dbReference type="PANTHER" id="PTHR43151">
    <property type="entry name" value="FEOA FAMILY PROTEIN"/>
    <property type="match status" value="1"/>
</dbReference>
<organism evidence="3 4">
    <name type="scientific">Wansuia hejianensis</name>
    <dbReference type="NCBI Taxonomy" id="2763667"/>
    <lineage>
        <taxon>Bacteria</taxon>
        <taxon>Bacillati</taxon>
        <taxon>Bacillota</taxon>
        <taxon>Clostridia</taxon>
        <taxon>Lachnospirales</taxon>
        <taxon>Lachnospiraceae</taxon>
        <taxon>Wansuia</taxon>
    </lineage>
</organism>
<keyword evidence="4" id="KW-1185">Reference proteome</keyword>
<keyword evidence="1" id="KW-0408">Iron</keyword>
<dbReference type="SMART" id="SM00899">
    <property type="entry name" value="FeoA"/>
    <property type="match status" value="1"/>
</dbReference>
<reference evidence="3 4" key="1">
    <citation type="submission" date="2020-08" db="EMBL/GenBank/DDBJ databases">
        <authorList>
            <person name="Liu C."/>
            <person name="Sun Q."/>
        </authorList>
    </citation>
    <scope>NUCLEOTIDE SEQUENCE [LARGE SCALE GENOMIC DNA]</scope>
    <source>
        <strain evidence="3 4">NSJ-29</strain>
    </source>
</reference>
<evidence type="ECO:0000256" key="1">
    <source>
        <dbReference type="ARBA" id="ARBA00023004"/>
    </source>
</evidence>
<dbReference type="GO" id="GO:0046914">
    <property type="term" value="F:transition metal ion binding"/>
    <property type="evidence" value="ECO:0007669"/>
    <property type="project" value="InterPro"/>
</dbReference>
<dbReference type="InterPro" id="IPR007167">
    <property type="entry name" value="Fe-transptr_FeoA-like"/>
</dbReference>
<dbReference type="RefSeq" id="WP_118644757.1">
    <property type="nucleotide sequence ID" value="NZ_CP060635.1"/>
</dbReference>
<dbReference type="AlphaFoldDB" id="A0A7G9GCP9"/>
<evidence type="ECO:0000313" key="4">
    <source>
        <dbReference type="Proteomes" id="UP000515860"/>
    </source>
</evidence>
<dbReference type="SUPFAM" id="SSF50037">
    <property type="entry name" value="C-terminal domain of transcriptional repressors"/>
    <property type="match status" value="1"/>
</dbReference>
<dbReference type="InterPro" id="IPR008988">
    <property type="entry name" value="Transcriptional_repressor_C"/>
</dbReference>
<dbReference type="Proteomes" id="UP000515860">
    <property type="component" value="Chromosome"/>
</dbReference>
<gene>
    <name evidence="3" type="ORF">H9Q79_17255</name>
</gene>
<dbReference type="Pfam" id="PF04023">
    <property type="entry name" value="FeoA"/>
    <property type="match status" value="1"/>
</dbReference>
<dbReference type="Gene3D" id="2.30.30.90">
    <property type="match status" value="1"/>
</dbReference>
<feature type="domain" description="Ferrous iron transporter FeoA-like" evidence="2">
    <location>
        <begin position="1"/>
        <end position="72"/>
    </location>
</feature>
<proteinExistence type="predicted"/>
<name>A0A7G9GCP9_9FIRM</name>
<dbReference type="InterPro" id="IPR053184">
    <property type="entry name" value="FeoA-like"/>
</dbReference>
<sequence>MQLNAGETGKRYKVQDMSLALEIERRMEALGMTCGTVVTVMNKKRRGAVIIKVRGTRFAIGRNIAENIQVKEEPDHE</sequence>
<evidence type="ECO:0000259" key="2">
    <source>
        <dbReference type="SMART" id="SM00899"/>
    </source>
</evidence>
<dbReference type="EMBL" id="CP060635">
    <property type="protein sequence ID" value="QNM08581.1"/>
    <property type="molecule type" value="Genomic_DNA"/>
</dbReference>